<dbReference type="Gene3D" id="3.40.50.11810">
    <property type="match status" value="1"/>
</dbReference>
<proteinExistence type="predicted"/>
<protein>
    <submittedName>
        <fullName evidence="3">Heterodisulfide reductase subunit B (HdrB)</fullName>
    </submittedName>
</protein>
<dbReference type="Pfam" id="PF02754">
    <property type="entry name" value="CCG"/>
    <property type="match status" value="1"/>
</dbReference>
<dbReference type="InterPro" id="IPR051278">
    <property type="entry name" value="HdrB/HdrD_reductase"/>
</dbReference>
<dbReference type="PANTHER" id="PTHR42947">
    <property type="entry name" value="COB--COM HETERODISULFIDE REDUCTASE SUBUNIT B 1"/>
    <property type="match status" value="1"/>
</dbReference>
<name>A0A1B1TBQ2_9ARCH</name>
<evidence type="ECO:0000313" key="3">
    <source>
        <dbReference type="EMBL" id="ANV79708.1"/>
    </source>
</evidence>
<dbReference type="InterPro" id="IPR004017">
    <property type="entry name" value="Cys_rich_dom"/>
</dbReference>
<dbReference type="PANTHER" id="PTHR42947:SF1">
    <property type="entry name" value="COB--COM HETERODISULFIDE REDUCTASE SUBUNIT B 1"/>
    <property type="match status" value="1"/>
</dbReference>
<feature type="domain" description="Cysteine-rich" evidence="2">
    <location>
        <begin position="5"/>
        <end position="81"/>
    </location>
</feature>
<dbReference type="EMBL" id="KP211849">
    <property type="protein sequence ID" value="ANV79708.1"/>
    <property type="molecule type" value="Genomic_DNA"/>
</dbReference>
<reference evidence="3" key="2">
    <citation type="journal article" date="2015" name="ISME J.">
        <title>A new class of marine Euryarchaeota group II from the Mediterranean deep chlorophyll maximum.</title>
        <authorList>
            <person name="Martin-Cuadrado A.B."/>
            <person name="Garcia-Heredia I."/>
            <person name="Molto A.G."/>
            <person name="Lopez-Ubeda R."/>
            <person name="Kimes N."/>
            <person name="Lopez-Garcia P."/>
            <person name="Moreira D."/>
            <person name="Rodriguez-Valera F."/>
        </authorList>
    </citation>
    <scope>NUCLEOTIDE SEQUENCE</scope>
</reference>
<evidence type="ECO:0000259" key="2">
    <source>
        <dbReference type="Pfam" id="PF02754"/>
    </source>
</evidence>
<accession>A0A1B1TBQ2</accession>
<dbReference type="GO" id="GO:0016491">
    <property type="term" value="F:oxidoreductase activity"/>
    <property type="evidence" value="ECO:0007669"/>
    <property type="project" value="UniProtKB-KW"/>
</dbReference>
<sequence>MPLRYAYHPGNVSHSSAPEVNDTMFPIARSLNIELVPLDGATSCGAGIIRQANKRLQLTLNARTFAMAENFGLDIITPCATTSGNLNEDLQTLNDDPILLAEVNTILDKTCGLQFNGSVKVHHLLHVLVDEVGLEKVSSMVKNPINFNIAGYYGPNMQQLGMCGEDNPFDPSYLEKLIKSIGGNPVDWDSRTQSVGVPGLLSEEPTALKQSANVIMDAKDEGAEIIVSACNLSHTVLDVYQGKASRQVNYPINMPIIHMTEMLDFAFGHHNTRLAQLKTRIAVIGN</sequence>
<organism evidence="3">
    <name type="scientific">uncultured Poseidoniia archaeon</name>
    <dbReference type="NCBI Taxonomy" id="1697135"/>
    <lineage>
        <taxon>Archaea</taxon>
        <taxon>Methanobacteriati</taxon>
        <taxon>Thermoplasmatota</taxon>
        <taxon>Candidatus Poseidoniia</taxon>
        <taxon>environmental samples</taxon>
    </lineage>
</organism>
<keyword evidence="1" id="KW-0560">Oxidoreductase</keyword>
<reference evidence="3" key="1">
    <citation type="submission" date="2014-11" db="EMBL/GenBank/DDBJ databases">
        <authorList>
            <person name="Zhu J."/>
            <person name="Qi W."/>
            <person name="Song R."/>
        </authorList>
    </citation>
    <scope>NUCLEOTIDE SEQUENCE</scope>
</reference>
<dbReference type="Gene3D" id="1.20.1050.140">
    <property type="match status" value="1"/>
</dbReference>
<evidence type="ECO:0000256" key="1">
    <source>
        <dbReference type="ARBA" id="ARBA00023002"/>
    </source>
</evidence>
<dbReference type="AlphaFoldDB" id="A0A1B1TBQ2"/>